<evidence type="ECO:0000259" key="1">
    <source>
        <dbReference type="Pfam" id="PF04326"/>
    </source>
</evidence>
<dbReference type="OrthoDB" id="9807907at2"/>
<gene>
    <name evidence="2" type="ORF">SAMN05444159_2293</name>
</gene>
<dbReference type="Gene3D" id="3.30.950.30">
    <property type="entry name" value="Schlafen, AAA domain"/>
    <property type="match status" value="1"/>
</dbReference>
<dbReference type="EMBL" id="LT670844">
    <property type="protein sequence ID" value="SHK05466.1"/>
    <property type="molecule type" value="Genomic_DNA"/>
</dbReference>
<reference evidence="2 3" key="1">
    <citation type="submission" date="2016-11" db="EMBL/GenBank/DDBJ databases">
        <authorList>
            <person name="Jaros S."/>
            <person name="Januszkiewicz K."/>
            <person name="Wedrychowicz H."/>
        </authorList>
    </citation>
    <scope>NUCLEOTIDE SEQUENCE [LARGE SCALE GENOMIC DNA]</scope>
    <source>
        <strain evidence="2 3">GAS499</strain>
    </source>
</reference>
<dbReference type="RefSeq" id="WP_154071257.1">
    <property type="nucleotide sequence ID" value="NZ_LT670844.1"/>
</dbReference>
<feature type="domain" description="Schlafen AlbA-2" evidence="1">
    <location>
        <begin position="94"/>
        <end position="217"/>
    </location>
</feature>
<keyword evidence="2" id="KW-0238">DNA-binding</keyword>
<evidence type="ECO:0000313" key="2">
    <source>
        <dbReference type="EMBL" id="SHK05466.1"/>
    </source>
</evidence>
<evidence type="ECO:0000313" key="3">
    <source>
        <dbReference type="Proteomes" id="UP000189935"/>
    </source>
</evidence>
<dbReference type="InterPro" id="IPR038461">
    <property type="entry name" value="Schlafen_AlbA_2_dom_sf"/>
</dbReference>
<accession>A0A1M6PC01</accession>
<protein>
    <submittedName>
        <fullName evidence="2">Putative DNA-binding domain-containing protein</fullName>
    </submittedName>
</protein>
<dbReference type="AlphaFoldDB" id="A0A1M6PC01"/>
<name>A0A1M6PC01_9BRAD</name>
<dbReference type="Proteomes" id="UP000189935">
    <property type="component" value="Chromosome I"/>
</dbReference>
<proteinExistence type="predicted"/>
<dbReference type="GO" id="GO:0003677">
    <property type="term" value="F:DNA binding"/>
    <property type="evidence" value="ECO:0007669"/>
    <property type="project" value="UniProtKB-KW"/>
</dbReference>
<organism evidence="2 3">
    <name type="scientific">Bradyrhizobium lablabi</name>
    <dbReference type="NCBI Taxonomy" id="722472"/>
    <lineage>
        <taxon>Bacteria</taxon>
        <taxon>Pseudomonadati</taxon>
        <taxon>Pseudomonadota</taxon>
        <taxon>Alphaproteobacteria</taxon>
        <taxon>Hyphomicrobiales</taxon>
        <taxon>Nitrobacteraceae</taxon>
        <taxon>Bradyrhizobium</taxon>
    </lineage>
</organism>
<dbReference type="InterPro" id="IPR007421">
    <property type="entry name" value="Schlafen_AlbA_2_dom"/>
</dbReference>
<sequence length="487" mass="53555">MLARGLKNKDIQFFFNRPERPVNTGRISTIRSGSYSNSSQITATSDDELEAFLRSFDESSKSTRGKKIERTIGERARALFRKSNDGTWSLEGGEHESCECKKDFDPKKMTAIVKAVAALANNKGGHIFFGVSNTGFKVEGIGEEFSKTDIVQIVDKLKAHLSPTPTIVAKDTIDFDGLLVGFLQVAKYLNPPVIVYRDGDGLNEGEILFRYPGQSSRIKFGDLRAMLDERDRLAQSALAQAAGRIADIGTRHAMILDTHRNVLEDGGHSILIDQKLAENLKFIKEGEFEEKLGAPTLKLVGEVAPVTVKGPTTTIVAHAAIFQESILDKFLKQEKVDNPIEYIYAGLAQSRMWLPIFYYARMCKKSNKEIAPLVDALKVAQKGKKKILVDRLDEQKSAFAKAVTKASKRWRDDIAKGVVSLPTTAEEAALFAQGVTGVRKTTAKLEALLSALGVGKTFAEAADQGDLMGLIFKAACRIDELFFADSN</sequence>
<dbReference type="Pfam" id="PF04326">
    <property type="entry name" value="SLFN_AlbA_2"/>
    <property type="match status" value="1"/>
</dbReference>